<feature type="region of interest" description="Disordered" evidence="1">
    <location>
        <begin position="109"/>
        <end position="135"/>
    </location>
</feature>
<reference evidence="3" key="1">
    <citation type="submission" date="2016-10" db="EMBL/GenBank/DDBJ databases">
        <authorList>
            <person name="Varghese N."/>
            <person name="Submissions S."/>
        </authorList>
    </citation>
    <scope>NUCLEOTIDE SEQUENCE [LARGE SCALE GENOMIC DNA]</scope>
    <source>
        <strain evidence="3">DSM 44498</strain>
    </source>
</reference>
<dbReference type="OrthoDB" id="4640801at2"/>
<evidence type="ECO:0000313" key="2">
    <source>
        <dbReference type="EMBL" id="SED92707.1"/>
    </source>
</evidence>
<dbReference type="GO" id="GO:0005829">
    <property type="term" value="C:cytosol"/>
    <property type="evidence" value="ECO:0007669"/>
    <property type="project" value="TreeGrafter"/>
</dbReference>
<evidence type="ECO:0000256" key="1">
    <source>
        <dbReference type="SAM" id="MobiDB-lite"/>
    </source>
</evidence>
<dbReference type="Proteomes" id="UP000183561">
    <property type="component" value="Unassembled WGS sequence"/>
</dbReference>
<dbReference type="AlphaFoldDB" id="A0A1H5ENH0"/>
<dbReference type="Gene3D" id="3.40.50.300">
    <property type="entry name" value="P-loop containing nucleotide triphosphate hydrolases"/>
    <property type="match status" value="1"/>
</dbReference>
<dbReference type="SUPFAM" id="SSF52540">
    <property type="entry name" value="P-loop containing nucleoside triphosphate hydrolases"/>
    <property type="match status" value="1"/>
</dbReference>
<dbReference type="EMBL" id="FNSV01000006">
    <property type="protein sequence ID" value="SED92707.1"/>
    <property type="molecule type" value="Genomic_DNA"/>
</dbReference>
<dbReference type="RefSeq" id="WP_072950384.1">
    <property type="nucleotide sequence ID" value="NZ_FNSV01000006.1"/>
</dbReference>
<gene>
    <name evidence="2" type="ORF">SAMN04490239_9303</name>
</gene>
<dbReference type="GO" id="GO:0009898">
    <property type="term" value="C:cytoplasmic side of plasma membrane"/>
    <property type="evidence" value="ECO:0007669"/>
    <property type="project" value="TreeGrafter"/>
</dbReference>
<keyword evidence="3" id="KW-1185">Reference proteome</keyword>
<dbReference type="InterPro" id="IPR050625">
    <property type="entry name" value="ParA/MinD_ATPase"/>
</dbReference>
<protein>
    <submittedName>
        <fullName evidence="2">CobQ/CobB/MinD/ParA nucleotide binding domain-containing protein</fullName>
    </submittedName>
</protein>
<dbReference type="GO" id="GO:0016887">
    <property type="term" value="F:ATP hydrolysis activity"/>
    <property type="evidence" value="ECO:0007669"/>
    <property type="project" value="TreeGrafter"/>
</dbReference>
<dbReference type="GO" id="GO:0005524">
    <property type="term" value="F:ATP binding"/>
    <property type="evidence" value="ECO:0007669"/>
    <property type="project" value="TreeGrafter"/>
</dbReference>
<proteinExistence type="predicted"/>
<evidence type="ECO:0000313" key="3">
    <source>
        <dbReference type="Proteomes" id="UP000183561"/>
    </source>
</evidence>
<dbReference type="PANTHER" id="PTHR43384:SF14">
    <property type="entry name" value="ESX-1 SECRETION-ASSOCIATED PROTEIN ESPI"/>
    <property type="match status" value="1"/>
</dbReference>
<sequence>MNAFTVEILSDTTARIAGTDEEIVATDGKPIHTRIYEYSQARAVKAGGPVEVAVQRSGHSTQITVAPDGTASRSAPTGPIEPVVPTVSATPEPYEDAVPEPVSVTVESIGHSARRAPDEGRPRGPATGTPRRAVSALVAPEVTPGAGEPARLGMRGRLNAVLGLSLAPKRNSAEMRLRASEATIISQIPDFSVVTVANCKGGVGKTPFAVALAQTLATVRGGSTVACADLAEIGGSLADRVGVPPAEGRDVVGLLASHTDAAAAIRPSALSRYMTRQPSGEDIVAGRRGAESGLSYDDAAKLADILAQHRDILVADTGNNPLAGSWQWAISAANVLVVPVPLRFDAASSGERLLQHLAANDSDILRRTVVVITDGPGDAPIVEHDAVEAFCEYAVPVLRMPFEPLFASGERIVPARLRPATTTSLTVIAATVVELMTAAR</sequence>
<dbReference type="PANTHER" id="PTHR43384">
    <property type="entry name" value="SEPTUM SITE-DETERMINING PROTEIN MIND HOMOLOG, CHLOROPLASTIC-RELATED"/>
    <property type="match status" value="1"/>
</dbReference>
<name>A0A1H5ENH0_9NOCA</name>
<accession>A0A1H5ENH0</accession>
<dbReference type="GO" id="GO:0051782">
    <property type="term" value="P:negative regulation of cell division"/>
    <property type="evidence" value="ECO:0007669"/>
    <property type="project" value="TreeGrafter"/>
</dbReference>
<organism evidence="2 3">
    <name type="scientific">Rhodococcus koreensis</name>
    <dbReference type="NCBI Taxonomy" id="99653"/>
    <lineage>
        <taxon>Bacteria</taxon>
        <taxon>Bacillati</taxon>
        <taxon>Actinomycetota</taxon>
        <taxon>Actinomycetes</taxon>
        <taxon>Mycobacteriales</taxon>
        <taxon>Nocardiaceae</taxon>
        <taxon>Rhodococcus</taxon>
    </lineage>
</organism>
<dbReference type="InterPro" id="IPR027417">
    <property type="entry name" value="P-loop_NTPase"/>
</dbReference>
<feature type="compositionally biased region" description="Low complexity" evidence="1">
    <location>
        <begin position="123"/>
        <end position="133"/>
    </location>
</feature>